<dbReference type="EMBL" id="LK032827">
    <property type="protein sequence ID" value="CDY49359.1"/>
    <property type="molecule type" value="Genomic_DNA"/>
</dbReference>
<protein>
    <submittedName>
        <fullName evidence="2">BnaA08g29890D protein</fullName>
    </submittedName>
</protein>
<accession>A0A078IIY0</accession>
<dbReference type="PANTHER" id="PTHR36775:SF1">
    <property type="entry name" value="LYR MOTIF PROTEIN"/>
    <property type="match status" value="1"/>
</dbReference>
<evidence type="ECO:0000256" key="1">
    <source>
        <dbReference type="SAM" id="MobiDB-lite"/>
    </source>
</evidence>
<dbReference type="Gramene" id="CDY49359">
    <property type="protein sequence ID" value="CDY49359"/>
    <property type="gene ID" value="GSBRNA2T00092899001"/>
</dbReference>
<name>A0A078IIY0_BRANA</name>
<dbReference type="AlphaFoldDB" id="A0A078IIY0"/>
<keyword evidence="3" id="KW-1185">Reference proteome</keyword>
<gene>
    <name evidence="2" type="primary">BnaA08g29890D</name>
    <name evidence="2" type="ORF">GSBRNA2T00092899001</name>
</gene>
<dbReference type="Proteomes" id="UP000028999">
    <property type="component" value="Unassembled WGS sequence"/>
</dbReference>
<evidence type="ECO:0000313" key="3">
    <source>
        <dbReference type="Proteomes" id="UP000028999"/>
    </source>
</evidence>
<dbReference type="PANTHER" id="PTHR36775">
    <property type="entry name" value="LYR MOTIF PROTEIN"/>
    <property type="match status" value="1"/>
</dbReference>
<evidence type="ECO:0000313" key="2">
    <source>
        <dbReference type="EMBL" id="CDY49359.1"/>
    </source>
</evidence>
<feature type="region of interest" description="Disordered" evidence="1">
    <location>
        <begin position="1"/>
        <end position="24"/>
    </location>
</feature>
<proteinExistence type="predicted"/>
<sequence length="49" mass="5486">MGNESGYGSEPGYRGDVELGYGDEYDDEEEEVKLLFWGGRSSKLYNTSV</sequence>
<dbReference type="STRING" id="3708.A0A078IIY0"/>
<organism evidence="2 3">
    <name type="scientific">Brassica napus</name>
    <name type="common">Rape</name>
    <dbReference type="NCBI Taxonomy" id="3708"/>
    <lineage>
        <taxon>Eukaryota</taxon>
        <taxon>Viridiplantae</taxon>
        <taxon>Streptophyta</taxon>
        <taxon>Embryophyta</taxon>
        <taxon>Tracheophyta</taxon>
        <taxon>Spermatophyta</taxon>
        <taxon>Magnoliopsida</taxon>
        <taxon>eudicotyledons</taxon>
        <taxon>Gunneridae</taxon>
        <taxon>Pentapetalae</taxon>
        <taxon>rosids</taxon>
        <taxon>malvids</taxon>
        <taxon>Brassicales</taxon>
        <taxon>Brassicaceae</taxon>
        <taxon>Brassiceae</taxon>
        <taxon>Brassica</taxon>
    </lineage>
</organism>
<reference evidence="2 3" key="1">
    <citation type="journal article" date="2014" name="Science">
        <title>Plant genetics. Early allopolyploid evolution in the post-Neolithic Brassica napus oilseed genome.</title>
        <authorList>
            <person name="Chalhoub B."/>
            <person name="Denoeud F."/>
            <person name="Liu S."/>
            <person name="Parkin I.A."/>
            <person name="Tang H."/>
            <person name="Wang X."/>
            <person name="Chiquet J."/>
            <person name="Belcram H."/>
            <person name="Tong C."/>
            <person name="Samans B."/>
            <person name="Correa M."/>
            <person name="Da Silva C."/>
            <person name="Just J."/>
            <person name="Falentin C."/>
            <person name="Koh C.S."/>
            <person name="Le Clainche I."/>
            <person name="Bernard M."/>
            <person name="Bento P."/>
            <person name="Noel B."/>
            <person name="Labadie K."/>
            <person name="Alberti A."/>
            <person name="Charles M."/>
            <person name="Arnaud D."/>
            <person name="Guo H."/>
            <person name="Daviaud C."/>
            <person name="Alamery S."/>
            <person name="Jabbari K."/>
            <person name="Zhao M."/>
            <person name="Edger P.P."/>
            <person name="Chelaifa H."/>
            <person name="Tack D."/>
            <person name="Lassalle G."/>
            <person name="Mestiri I."/>
            <person name="Schnel N."/>
            <person name="Le Paslier M.C."/>
            <person name="Fan G."/>
            <person name="Renault V."/>
            <person name="Bayer P.E."/>
            <person name="Golicz A.A."/>
            <person name="Manoli S."/>
            <person name="Lee T.H."/>
            <person name="Thi V.H."/>
            <person name="Chalabi S."/>
            <person name="Hu Q."/>
            <person name="Fan C."/>
            <person name="Tollenaere R."/>
            <person name="Lu Y."/>
            <person name="Battail C."/>
            <person name="Shen J."/>
            <person name="Sidebottom C.H."/>
            <person name="Wang X."/>
            <person name="Canaguier A."/>
            <person name="Chauveau A."/>
            <person name="Berard A."/>
            <person name="Deniot G."/>
            <person name="Guan M."/>
            <person name="Liu Z."/>
            <person name="Sun F."/>
            <person name="Lim Y.P."/>
            <person name="Lyons E."/>
            <person name="Town C.D."/>
            <person name="Bancroft I."/>
            <person name="Wang X."/>
            <person name="Meng J."/>
            <person name="Ma J."/>
            <person name="Pires J.C."/>
            <person name="King G.J."/>
            <person name="Brunel D."/>
            <person name="Delourme R."/>
            <person name="Renard M."/>
            <person name="Aury J.M."/>
            <person name="Adams K.L."/>
            <person name="Batley J."/>
            <person name="Snowdon R.J."/>
            <person name="Tost J."/>
            <person name="Edwards D."/>
            <person name="Zhou Y."/>
            <person name="Hua W."/>
            <person name="Sharpe A.G."/>
            <person name="Paterson A.H."/>
            <person name="Guan C."/>
            <person name="Wincker P."/>
        </authorList>
    </citation>
    <scope>NUCLEOTIDE SEQUENCE [LARGE SCALE GENOMIC DNA]</scope>
    <source>
        <strain evidence="3">cv. Darmor-bzh</strain>
    </source>
</reference>
<dbReference type="PaxDb" id="3708-A0A078IIY0"/>